<dbReference type="AlphaFoldDB" id="A0A518BNZ8"/>
<name>A0A518BNZ8_9BACT</name>
<feature type="domain" description="Dienelactone hydrolase" evidence="2">
    <location>
        <begin position="98"/>
        <end position="238"/>
    </location>
</feature>
<dbReference type="InterPro" id="IPR050955">
    <property type="entry name" value="Plant_Biomass_Hydrol_Est"/>
</dbReference>
<dbReference type="InterPro" id="IPR029058">
    <property type="entry name" value="AB_hydrolase_fold"/>
</dbReference>
<dbReference type="Gene3D" id="3.40.50.1820">
    <property type="entry name" value="alpha/beta hydrolase"/>
    <property type="match status" value="1"/>
</dbReference>
<evidence type="ECO:0000313" key="4">
    <source>
        <dbReference type="EMBL" id="QDU68700.1"/>
    </source>
</evidence>
<evidence type="ECO:0000259" key="3">
    <source>
        <dbReference type="Pfam" id="PF13472"/>
    </source>
</evidence>
<dbReference type="SUPFAM" id="SSF53474">
    <property type="entry name" value="alpha/beta-Hydrolases"/>
    <property type="match status" value="1"/>
</dbReference>
<accession>A0A518BNZ8</accession>
<dbReference type="KEGG" id="pbap:Pla133_38030"/>
<dbReference type="InterPro" id="IPR002925">
    <property type="entry name" value="Dienelactn_hydro"/>
</dbReference>
<dbReference type="GO" id="GO:0006629">
    <property type="term" value="P:lipid metabolic process"/>
    <property type="evidence" value="ECO:0007669"/>
    <property type="project" value="InterPro"/>
</dbReference>
<feature type="domain" description="SGNH hydrolase-type esterase" evidence="3">
    <location>
        <begin position="282"/>
        <end position="462"/>
    </location>
</feature>
<keyword evidence="5" id="KW-1185">Reference proteome</keyword>
<dbReference type="PROSITE" id="PS01098">
    <property type="entry name" value="LIPASE_GDSL_SER"/>
    <property type="match status" value="1"/>
</dbReference>
<dbReference type="PANTHER" id="PTHR43037">
    <property type="entry name" value="UNNAMED PRODUCT-RELATED"/>
    <property type="match status" value="1"/>
</dbReference>
<protein>
    <submittedName>
        <fullName evidence="4">Esterase</fullName>
    </submittedName>
</protein>
<organism evidence="4 5">
    <name type="scientific">Engelhardtia mirabilis</name>
    <dbReference type="NCBI Taxonomy" id="2528011"/>
    <lineage>
        <taxon>Bacteria</taxon>
        <taxon>Pseudomonadati</taxon>
        <taxon>Planctomycetota</taxon>
        <taxon>Planctomycetia</taxon>
        <taxon>Planctomycetia incertae sedis</taxon>
        <taxon>Engelhardtia</taxon>
    </lineage>
</organism>
<dbReference type="InterPro" id="IPR013830">
    <property type="entry name" value="SGNH_hydro"/>
</dbReference>
<dbReference type="Pfam" id="PF01738">
    <property type="entry name" value="DLH"/>
    <property type="match status" value="1"/>
</dbReference>
<evidence type="ECO:0000256" key="1">
    <source>
        <dbReference type="ARBA" id="ARBA00022729"/>
    </source>
</evidence>
<evidence type="ECO:0000313" key="5">
    <source>
        <dbReference type="Proteomes" id="UP000316921"/>
    </source>
</evidence>
<dbReference type="Proteomes" id="UP000316921">
    <property type="component" value="Chromosome"/>
</dbReference>
<dbReference type="InterPro" id="IPR036514">
    <property type="entry name" value="SGNH_hydro_sf"/>
</dbReference>
<reference evidence="4 5" key="1">
    <citation type="submission" date="2019-02" db="EMBL/GenBank/DDBJ databases">
        <title>Deep-cultivation of Planctomycetes and their phenomic and genomic characterization uncovers novel biology.</title>
        <authorList>
            <person name="Wiegand S."/>
            <person name="Jogler M."/>
            <person name="Boedeker C."/>
            <person name="Pinto D."/>
            <person name="Vollmers J."/>
            <person name="Rivas-Marin E."/>
            <person name="Kohn T."/>
            <person name="Peeters S.H."/>
            <person name="Heuer A."/>
            <person name="Rast P."/>
            <person name="Oberbeckmann S."/>
            <person name="Bunk B."/>
            <person name="Jeske O."/>
            <person name="Meyerdierks A."/>
            <person name="Storesund J.E."/>
            <person name="Kallscheuer N."/>
            <person name="Luecker S."/>
            <person name="Lage O.M."/>
            <person name="Pohl T."/>
            <person name="Merkel B.J."/>
            <person name="Hornburger P."/>
            <person name="Mueller R.-W."/>
            <person name="Bruemmer F."/>
            <person name="Labrenz M."/>
            <person name="Spormann A.M."/>
            <person name="Op den Camp H."/>
            <person name="Overmann J."/>
            <person name="Amann R."/>
            <person name="Jetten M.S.M."/>
            <person name="Mascher T."/>
            <person name="Medema M.H."/>
            <person name="Devos D.P."/>
            <person name="Kaster A.-K."/>
            <person name="Ovreas L."/>
            <person name="Rohde M."/>
            <person name="Galperin M.Y."/>
            <person name="Jogler C."/>
        </authorList>
    </citation>
    <scope>NUCLEOTIDE SEQUENCE [LARGE SCALE GENOMIC DNA]</scope>
    <source>
        <strain evidence="4 5">Pla133</strain>
    </source>
</reference>
<dbReference type="PANTHER" id="PTHR43037:SF1">
    <property type="entry name" value="BLL1128 PROTEIN"/>
    <property type="match status" value="1"/>
</dbReference>
<dbReference type="RefSeq" id="WP_145067934.1">
    <property type="nucleotide sequence ID" value="NZ_CP036287.1"/>
</dbReference>
<keyword evidence="1" id="KW-0732">Signal</keyword>
<proteinExistence type="predicted"/>
<dbReference type="InterPro" id="IPR008265">
    <property type="entry name" value="Lipase_GDSL_AS"/>
</dbReference>
<dbReference type="Gene3D" id="3.40.50.1110">
    <property type="entry name" value="SGNH hydrolase"/>
    <property type="match status" value="1"/>
</dbReference>
<gene>
    <name evidence="4" type="ORF">Pla133_38030</name>
</gene>
<dbReference type="SUPFAM" id="SSF52266">
    <property type="entry name" value="SGNH hydrolase"/>
    <property type="match status" value="1"/>
</dbReference>
<dbReference type="Pfam" id="PF13472">
    <property type="entry name" value="Lipase_GDSL_2"/>
    <property type="match status" value="1"/>
</dbReference>
<evidence type="ECO:0000259" key="2">
    <source>
        <dbReference type="Pfam" id="PF01738"/>
    </source>
</evidence>
<dbReference type="EMBL" id="CP036287">
    <property type="protein sequence ID" value="QDU68700.1"/>
    <property type="molecule type" value="Genomic_DNA"/>
</dbReference>
<dbReference type="GO" id="GO:0016298">
    <property type="term" value="F:lipase activity"/>
    <property type="evidence" value="ECO:0007669"/>
    <property type="project" value="InterPro"/>
</dbReference>
<sequence>MTIAALALVLASCSPQDPAPALIPVPESVYLEGAVEVDGVRTPYLLLPPAELVEGRRYPLVLFLHGAGERGDDNRNQQHHFPERMAKAENRAKYPCFVLAPQCPEGQAWTTFTDGFRALEPGAPATPAMRGAMAALREVVGTQPIDTDRIHLTGLSLGGFGTFDLAARRPDWFASATPLCGGGLVENAPDMAGLPFSIWHGADDPMVAVGQSQRMVEALRAAGAEVDYHELPGVGHDVWNQAYGSEGCLDWIFAQVRDPKAQLAAAARLFAEACAPDERVAFLGDSITEAGNAEEGYVDLLRRALAEHRPEAQVIPAGISGNRVPDLLARYRKDVVDEGATLVFVYIGINDVWHQEWGGGTSIEDFEAGLRELVDGLEQSGATVVLATPSVIGERRAGTNRHDGKLDDYAARTRLVAAERGLVLCDLARRFADELALHNLDDAAQGVLTSDEVHLNPAGNRLVAVAAARALRRAAAARD</sequence>